<keyword evidence="2" id="KW-1185">Reference proteome</keyword>
<reference evidence="1" key="2">
    <citation type="journal article" date="2021" name="Genome Biol. Evol.">
        <title>Developing a high-quality reference genome for a parasitic bivalve with doubly uniparental inheritance (Bivalvia: Unionida).</title>
        <authorList>
            <person name="Smith C.H."/>
        </authorList>
    </citation>
    <scope>NUCLEOTIDE SEQUENCE</scope>
    <source>
        <strain evidence="1">CHS0354</strain>
        <tissue evidence="1">Mantle</tissue>
    </source>
</reference>
<comment type="caution">
    <text evidence="1">The sequence shown here is derived from an EMBL/GenBank/DDBJ whole genome shotgun (WGS) entry which is preliminary data.</text>
</comment>
<sequence length="104" mass="12352">MKFINGKCDVIRKGIRKGKGELEREGKLRKERLINKQLDKVKKGSGEKAEIKTELAQQLDREERELEMQRRFDIIEAEERAMQRDHERQLELAIARTGEHLFCF</sequence>
<evidence type="ECO:0000313" key="1">
    <source>
        <dbReference type="EMBL" id="KAK3586718.1"/>
    </source>
</evidence>
<proteinExistence type="predicted"/>
<reference evidence="1" key="3">
    <citation type="submission" date="2023-05" db="EMBL/GenBank/DDBJ databases">
        <authorList>
            <person name="Smith C.H."/>
        </authorList>
    </citation>
    <scope>NUCLEOTIDE SEQUENCE</scope>
    <source>
        <strain evidence="1">CHS0354</strain>
        <tissue evidence="1">Mantle</tissue>
    </source>
</reference>
<reference evidence="1" key="1">
    <citation type="journal article" date="2021" name="Genome Biol. Evol.">
        <title>A High-Quality Reference Genome for a Parasitic Bivalve with Doubly Uniparental Inheritance (Bivalvia: Unionida).</title>
        <authorList>
            <person name="Smith C.H."/>
        </authorList>
    </citation>
    <scope>NUCLEOTIDE SEQUENCE</scope>
    <source>
        <strain evidence="1">CHS0354</strain>
    </source>
</reference>
<dbReference type="Proteomes" id="UP001195483">
    <property type="component" value="Unassembled WGS sequence"/>
</dbReference>
<accession>A0AAE0S818</accession>
<evidence type="ECO:0000313" key="2">
    <source>
        <dbReference type="Proteomes" id="UP001195483"/>
    </source>
</evidence>
<gene>
    <name evidence="1" type="ORF">CHS0354_017514</name>
</gene>
<dbReference type="AlphaFoldDB" id="A0AAE0S818"/>
<dbReference type="EMBL" id="JAEAOA010001086">
    <property type="protein sequence ID" value="KAK3586718.1"/>
    <property type="molecule type" value="Genomic_DNA"/>
</dbReference>
<protein>
    <submittedName>
        <fullName evidence="1">Uncharacterized protein</fullName>
    </submittedName>
</protein>
<organism evidence="1 2">
    <name type="scientific">Potamilus streckersoni</name>
    <dbReference type="NCBI Taxonomy" id="2493646"/>
    <lineage>
        <taxon>Eukaryota</taxon>
        <taxon>Metazoa</taxon>
        <taxon>Spiralia</taxon>
        <taxon>Lophotrochozoa</taxon>
        <taxon>Mollusca</taxon>
        <taxon>Bivalvia</taxon>
        <taxon>Autobranchia</taxon>
        <taxon>Heteroconchia</taxon>
        <taxon>Palaeoheterodonta</taxon>
        <taxon>Unionida</taxon>
        <taxon>Unionoidea</taxon>
        <taxon>Unionidae</taxon>
        <taxon>Ambleminae</taxon>
        <taxon>Lampsilini</taxon>
        <taxon>Potamilus</taxon>
    </lineage>
</organism>
<name>A0AAE0S818_9BIVA</name>